<dbReference type="Gene3D" id="3.90.1200.10">
    <property type="match status" value="1"/>
</dbReference>
<dbReference type="Proteomes" id="UP000766570">
    <property type="component" value="Unassembled WGS sequence"/>
</dbReference>
<reference evidence="3 4" key="1">
    <citation type="submission" date="2021-03" db="EMBL/GenBank/DDBJ databases">
        <title>Sequencing the genomes of 1000 actinobacteria strains.</title>
        <authorList>
            <person name="Klenk H.-P."/>
        </authorList>
    </citation>
    <scope>NUCLEOTIDE SEQUENCE [LARGE SCALE GENOMIC DNA]</scope>
    <source>
        <strain evidence="3 4">DSM 15454</strain>
    </source>
</reference>
<name>A0ABS4WDB1_9MICC</name>
<dbReference type="Pfam" id="PF01636">
    <property type="entry name" value="APH"/>
    <property type="match status" value="1"/>
</dbReference>
<gene>
    <name evidence="3" type="ORF">JOF46_002030</name>
</gene>
<evidence type="ECO:0000259" key="2">
    <source>
        <dbReference type="Pfam" id="PF01636"/>
    </source>
</evidence>
<comment type="caution">
    <text evidence="3">The sequence shown here is derived from an EMBL/GenBank/DDBJ whole genome shotgun (WGS) entry which is preliminary data.</text>
</comment>
<accession>A0ABS4WDB1</accession>
<dbReference type="InterPro" id="IPR002575">
    <property type="entry name" value="Aminoglycoside_PTrfase"/>
</dbReference>
<evidence type="ECO:0000256" key="1">
    <source>
        <dbReference type="SAM" id="MobiDB-lite"/>
    </source>
</evidence>
<feature type="region of interest" description="Disordered" evidence="1">
    <location>
        <begin position="1"/>
        <end position="29"/>
    </location>
</feature>
<sequence length="435" mass="46331">MTAGEPGPAPPGADVARKSDAASRPDAARMVDADARELAALPAAIPELVRRLGGRVHTGNWDYEANRLRIQHRPGAGISAMYRMPAGTGFNELGVSTEAIRVPGVAATRVFATNRTPGVTVSGWIHPHDPRLPALAQAADRAFVQETWGEAELLTKLKIVAYRPLRRAVLRATFTTRGPLRIARTIYLKVGRPQAIEALNRRHELLAGTPVPVPPVLGPAIAGVLALEAGIGESLSAAIRPHSGADLDPRDFISLLDALPGSVMELKPRAAWSDSTRRYQQAAALALPHRAGRIEELTGRIEAHLAASDRGDKVPAHGDFYDANILLDGGKITALLDLDSLGPGYRVDDLACLLGHLAILPTLGEKNDGAAGALERFAAVFERGVDPRALWARSAAVALTLIAGSRGLGGERWLQVAEARLRVVEALVRRADSRV</sequence>
<evidence type="ECO:0000313" key="4">
    <source>
        <dbReference type="Proteomes" id="UP000766570"/>
    </source>
</evidence>
<dbReference type="InterPro" id="IPR011009">
    <property type="entry name" value="Kinase-like_dom_sf"/>
</dbReference>
<evidence type="ECO:0000313" key="3">
    <source>
        <dbReference type="EMBL" id="MBP2374118.1"/>
    </source>
</evidence>
<feature type="domain" description="Aminoglycoside phosphotransferase" evidence="2">
    <location>
        <begin position="188"/>
        <end position="362"/>
    </location>
</feature>
<proteinExistence type="predicted"/>
<protein>
    <recommendedName>
        <fullName evidence="2">Aminoglycoside phosphotransferase domain-containing protein</fullName>
    </recommendedName>
</protein>
<dbReference type="EMBL" id="JAGIOE010000001">
    <property type="protein sequence ID" value="MBP2374118.1"/>
    <property type="molecule type" value="Genomic_DNA"/>
</dbReference>
<feature type="compositionally biased region" description="Basic and acidic residues" evidence="1">
    <location>
        <begin position="15"/>
        <end position="29"/>
    </location>
</feature>
<organism evidence="3 4">
    <name type="scientific">Paeniglutamicibacter psychrophenolicus</name>
    <dbReference type="NCBI Taxonomy" id="257454"/>
    <lineage>
        <taxon>Bacteria</taxon>
        <taxon>Bacillati</taxon>
        <taxon>Actinomycetota</taxon>
        <taxon>Actinomycetes</taxon>
        <taxon>Micrococcales</taxon>
        <taxon>Micrococcaceae</taxon>
        <taxon>Paeniglutamicibacter</taxon>
    </lineage>
</organism>
<keyword evidence="4" id="KW-1185">Reference proteome</keyword>
<dbReference type="RefSeq" id="WP_209907184.1">
    <property type="nucleotide sequence ID" value="NZ_BAAAMI010000011.1"/>
</dbReference>
<dbReference type="SUPFAM" id="SSF56112">
    <property type="entry name" value="Protein kinase-like (PK-like)"/>
    <property type="match status" value="1"/>
</dbReference>